<comment type="subcellular location">
    <subcellularLocation>
        <location evidence="1 9">Golgi apparatus membrane</location>
        <topology evidence="1 9">Single-pass type II membrane protein</topology>
    </subcellularLocation>
</comment>
<keyword evidence="8 9" id="KW-0325">Glycoprotein</keyword>
<dbReference type="OrthoDB" id="6117100at2759"/>
<sequence>MFRLYRRHHKRMVLGAAIFACLLAFLNTFYGQDNEWTSNFPKAAASKGMKRRTTGSNGYALAQMVRQRCIQKGHNFNVTDVHVSLLYTSSEPRVDYCPLWKVGTTFLKRVFMIKNLELYSNITNPYDISFLQTYNAHRGAIITNSQASQKFVFVRDPYQRLLSTYIDKIHAPNSIYWKRIGIPAIKKVRSNASIHSLNCGHDLTFEEFIKYVAKVMPRYERAPSRQKLGVKDYHFEKYTILCKPCKIEYDFVGKMESFAEDSLELVKQLNMPKIAELMIVNGSNIYVDDAIKDTAFQPFSPEFNNDVTRCMSKKTALERVWTKLQFRGLIGNTKLLLDEKRLSSMTYPEFLQIVMDARKKSDSSERNQLKKRLFRETYKSVNLEDLYKVSAIFQDDFDLFEYDRNPSRLFQ</sequence>
<evidence type="ECO:0000256" key="2">
    <source>
        <dbReference type="ARBA" id="ARBA00006339"/>
    </source>
</evidence>
<dbReference type="GO" id="GO:0000139">
    <property type="term" value="C:Golgi membrane"/>
    <property type="evidence" value="ECO:0007669"/>
    <property type="project" value="UniProtKB-SubCell"/>
</dbReference>
<evidence type="ECO:0000256" key="4">
    <source>
        <dbReference type="ARBA" id="ARBA00022692"/>
    </source>
</evidence>
<comment type="similarity">
    <text evidence="2 9">Belongs to the sulfotransferase 2 family.</text>
</comment>
<dbReference type="GO" id="GO:0008146">
    <property type="term" value="F:sulfotransferase activity"/>
    <property type="evidence" value="ECO:0007669"/>
    <property type="project" value="InterPro"/>
</dbReference>
<evidence type="ECO:0000256" key="6">
    <source>
        <dbReference type="ARBA" id="ARBA00023034"/>
    </source>
</evidence>
<evidence type="ECO:0000313" key="10">
    <source>
        <dbReference type="EMBL" id="KAH3869362.1"/>
    </source>
</evidence>
<gene>
    <name evidence="10" type="ORF">DPMN_032525</name>
</gene>
<name>A0A9D4M1X6_DREPO</name>
<dbReference type="GO" id="GO:0016051">
    <property type="term" value="P:carbohydrate biosynthetic process"/>
    <property type="evidence" value="ECO:0007669"/>
    <property type="project" value="InterPro"/>
</dbReference>
<keyword evidence="4" id="KW-0812">Transmembrane</keyword>
<reference evidence="10" key="2">
    <citation type="submission" date="2020-11" db="EMBL/GenBank/DDBJ databases">
        <authorList>
            <person name="McCartney M.A."/>
            <person name="Auch B."/>
            <person name="Kono T."/>
            <person name="Mallez S."/>
            <person name="Becker A."/>
            <person name="Gohl D.M."/>
            <person name="Silverstein K.A.T."/>
            <person name="Koren S."/>
            <person name="Bechman K.B."/>
            <person name="Herman A."/>
            <person name="Abrahante J.E."/>
            <person name="Garbe J."/>
        </authorList>
    </citation>
    <scope>NUCLEOTIDE SEQUENCE</scope>
    <source>
        <strain evidence="10">Duluth1</strain>
        <tissue evidence="10">Whole animal</tissue>
    </source>
</reference>
<keyword evidence="9" id="KW-0735">Signal-anchor</keyword>
<protein>
    <recommendedName>
        <fullName evidence="9">Carbohydrate sulfotransferase</fullName>
        <ecNumber evidence="9">2.8.2.-</ecNumber>
    </recommendedName>
</protein>
<evidence type="ECO:0000256" key="9">
    <source>
        <dbReference type="RuleBase" id="RU364020"/>
    </source>
</evidence>
<evidence type="ECO:0000256" key="3">
    <source>
        <dbReference type="ARBA" id="ARBA00022679"/>
    </source>
</evidence>
<dbReference type="PANTHER" id="PTHR12137">
    <property type="entry name" value="CARBOHYDRATE SULFOTRANSFERASE"/>
    <property type="match status" value="1"/>
</dbReference>
<dbReference type="EC" id="2.8.2.-" evidence="9"/>
<keyword evidence="6 9" id="KW-0333">Golgi apparatus</keyword>
<evidence type="ECO:0000256" key="7">
    <source>
        <dbReference type="ARBA" id="ARBA00023136"/>
    </source>
</evidence>
<organism evidence="10 11">
    <name type="scientific">Dreissena polymorpha</name>
    <name type="common">Zebra mussel</name>
    <name type="synonym">Mytilus polymorpha</name>
    <dbReference type="NCBI Taxonomy" id="45954"/>
    <lineage>
        <taxon>Eukaryota</taxon>
        <taxon>Metazoa</taxon>
        <taxon>Spiralia</taxon>
        <taxon>Lophotrochozoa</taxon>
        <taxon>Mollusca</taxon>
        <taxon>Bivalvia</taxon>
        <taxon>Autobranchia</taxon>
        <taxon>Heteroconchia</taxon>
        <taxon>Euheterodonta</taxon>
        <taxon>Imparidentia</taxon>
        <taxon>Neoheterodontei</taxon>
        <taxon>Myida</taxon>
        <taxon>Dreissenoidea</taxon>
        <taxon>Dreissenidae</taxon>
        <taxon>Dreissena</taxon>
    </lineage>
</organism>
<dbReference type="EMBL" id="JAIWYP010000002">
    <property type="protein sequence ID" value="KAH3869362.1"/>
    <property type="molecule type" value="Genomic_DNA"/>
</dbReference>
<dbReference type="AlphaFoldDB" id="A0A9D4M1X6"/>
<evidence type="ECO:0000256" key="8">
    <source>
        <dbReference type="ARBA" id="ARBA00023180"/>
    </source>
</evidence>
<dbReference type="PANTHER" id="PTHR12137:SF54">
    <property type="entry name" value="CARBOHYDRATE SULFOTRANSFERASE"/>
    <property type="match status" value="1"/>
</dbReference>
<comment type="caution">
    <text evidence="10">The sequence shown here is derived from an EMBL/GenBank/DDBJ whole genome shotgun (WGS) entry which is preliminary data.</text>
</comment>
<keyword evidence="11" id="KW-1185">Reference proteome</keyword>
<proteinExistence type="inferred from homology"/>
<keyword evidence="5" id="KW-1133">Transmembrane helix</keyword>
<keyword evidence="7" id="KW-0472">Membrane</keyword>
<accession>A0A9D4M1X6</accession>
<dbReference type="InterPro" id="IPR018011">
    <property type="entry name" value="Carb_sulfotrans_8-10"/>
</dbReference>
<evidence type="ECO:0000256" key="1">
    <source>
        <dbReference type="ARBA" id="ARBA00004323"/>
    </source>
</evidence>
<dbReference type="Pfam" id="PF03567">
    <property type="entry name" value="Sulfotransfer_2"/>
    <property type="match status" value="1"/>
</dbReference>
<keyword evidence="9" id="KW-0119">Carbohydrate metabolism</keyword>
<evidence type="ECO:0000256" key="5">
    <source>
        <dbReference type="ARBA" id="ARBA00022989"/>
    </source>
</evidence>
<evidence type="ECO:0000313" key="11">
    <source>
        <dbReference type="Proteomes" id="UP000828390"/>
    </source>
</evidence>
<dbReference type="InterPro" id="IPR005331">
    <property type="entry name" value="Sulfotransferase"/>
</dbReference>
<reference evidence="10" key="1">
    <citation type="journal article" date="2019" name="bioRxiv">
        <title>The Genome of the Zebra Mussel, Dreissena polymorpha: A Resource for Invasive Species Research.</title>
        <authorList>
            <person name="McCartney M.A."/>
            <person name="Auch B."/>
            <person name="Kono T."/>
            <person name="Mallez S."/>
            <person name="Zhang Y."/>
            <person name="Obille A."/>
            <person name="Becker A."/>
            <person name="Abrahante J.E."/>
            <person name="Garbe J."/>
            <person name="Badalamenti J.P."/>
            <person name="Herman A."/>
            <person name="Mangelson H."/>
            <person name="Liachko I."/>
            <person name="Sullivan S."/>
            <person name="Sone E.D."/>
            <person name="Koren S."/>
            <person name="Silverstein K.A.T."/>
            <person name="Beckman K.B."/>
            <person name="Gohl D.M."/>
        </authorList>
    </citation>
    <scope>NUCLEOTIDE SEQUENCE</scope>
    <source>
        <strain evidence="10">Duluth1</strain>
        <tissue evidence="10">Whole animal</tissue>
    </source>
</reference>
<keyword evidence="3 9" id="KW-0808">Transferase</keyword>
<dbReference type="Proteomes" id="UP000828390">
    <property type="component" value="Unassembled WGS sequence"/>
</dbReference>